<dbReference type="Pfam" id="PF07647">
    <property type="entry name" value="SAM_2"/>
    <property type="match status" value="1"/>
</dbReference>
<feature type="compositionally biased region" description="Basic and acidic residues" evidence="15">
    <location>
        <begin position="684"/>
        <end position="693"/>
    </location>
</feature>
<keyword evidence="3" id="KW-0109">Calcium transport</keyword>
<dbReference type="PANTHER" id="PTHR15136:SF5">
    <property type="entry name" value="STROMAL INTERACTION MOLECULE HOMOLOG"/>
    <property type="match status" value="1"/>
</dbReference>
<evidence type="ECO:0000256" key="4">
    <source>
        <dbReference type="ARBA" id="ARBA00022692"/>
    </source>
</evidence>
<keyword evidence="11 16" id="KW-0472">Membrane</keyword>
<dbReference type="SMART" id="SM00454">
    <property type="entry name" value="SAM"/>
    <property type="match status" value="1"/>
</dbReference>
<feature type="transmembrane region" description="Helical" evidence="16">
    <location>
        <begin position="12"/>
        <end position="31"/>
    </location>
</feature>
<evidence type="ECO:0000256" key="16">
    <source>
        <dbReference type="SAM" id="Phobius"/>
    </source>
</evidence>
<evidence type="ECO:0000256" key="11">
    <source>
        <dbReference type="ARBA" id="ARBA00023136"/>
    </source>
</evidence>
<organism evidence="18 19">
    <name type="scientific">Scylla paramamosain</name>
    <name type="common">Mud crab</name>
    <dbReference type="NCBI Taxonomy" id="85552"/>
    <lineage>
        <taxon>Eukaryota</taxon>
        <taxon>Metazoa</taxon>
        <taxon>Ecdysozoa</taxon>
        <taxon>Arthropoda</taxon>
        <taxon>Crustacea</taxon>
        <taxon>Multicrustacea</taxon>
        <taxon>Malacostraca</taxon>
        <taxon>Eumalacostraca</taxon>
        <taxon>Eucarida</taxon>
        <taxon>Decapoda</taxon>
        <taxon>Pleocyemata</taxon>
        <taxon>Brachyura</taxon>
        <taxon>Eubrachyura</taxon>
        <taxon>Portunoidea</taxon>
        <taxon>Portunidae</taxon>
        <taxon>Portuninae</taxon>
        <taxon>Scylla</taxon>
    </lineage>
</organism>
<keyword evidence="19" id="KW-1185">Reference proteome</keyword>
<keyword evidence="5" id="KW-0479">Metal-binding</keyword>
<evidence type="ECO:0000256" key="1">
    <source>
        <dbReference type="ARBA" id="ARBA00022448"/>
    </source>
</evidence>
<dbReference type="EMBL" id="JARAKH010000001">
    <property type="protein sequence ID" value="KAK8407211.1"/>
    <property type="molecule type" value="Genomic_DNA"/>
</dbReference>
<dbReference type="Gene3D" id="1.10.238.180">
    <property type="match status" value="1"/>
</dbReference>
<name>A0AAW0V721_SCYPA</name>
<keyword evidence="12" id="KW-0325">Glycoprotein</keyword>
<dbReference type="InterPro" id="IPR011992">
    <property type="entry name" value="EF-hand-dom_pair"/>
</dbReference>
<dbReference type="Proteomes" id="UP001487740">
    <property type="component" value="Unassembled WGS sequence"/>
</dbReference>
<evidence type="ECO:0000256" key="13">
    <source>
        <dbReference type="ARBA" id="ARBA00046288"/>
    </source>
</evidence>
<evidence type="ECO:0000256" key="12">
    <source>
        <dbReference type="ARBA" id="ARBA00023180"/>
    </source>
</evidence>
<feature type="coiled-coil region" evidence="14">
    <location>
        <begin position="359"/>
        <end position="421"/>
    </location>
</feature>
<dbReference type="InterPro" id="IPR013761">
    <property type="entry name" value="SAM/pointed_sf"/>
</dbReference>
<evidence type="ECO:0000256" key="14">
    <source>
        <dbReference type="SAM" id="Coils"/>
    </source>
</evidence>
<dbReference type="InterPro" id="IPR032393">
    <property type="entry name" value="SOAR_STIM1/2"/>
</dbReference>
<evidence type="ECO:0000313" key="19">
    <source>
        <dbReference type="Proteomes" id="UP001487740"/>
    </source>
</evidence>
<evidence type="ECO:0000256" key="15">
    <source>
        <dbReference type="SAM" id="MobiDB-lite"/>
    </source>
</evidence>
<evidence type="ECO:0000256" key="10">
    <source>
        <dbReference type="ARBA" id="ARBA00023065"/>
    </source>
</evidence>
<dbReference type="FunFam" id="1.10.238.180:FF:000001">
    <property type="entry name" value="Stromal interaction molecule 1"/>
    <property type="match status" value="1"/>
</dbReference>
<dbReference type="Gene3D" id="1.10.287.3550">
    <property type="match status" value="1"/>
</dbReference>
<evidence type="ECO:0000259" key="17">
    <source>
        <dbReference type="PROSITE" id="PS50105"/>
    </source>
</evidence>
<dbReference type="AlphaFoldDB" id="A0AAW0V721"/>
<dbReference type="PANTHER" id="PTHR15136">
    <property type="entry name" value="STROMAL INTERACTION MOLECULE HOMOLOG"/>
    <property type="match status" value="1"/>
</dbReference>
<keyword evidence="4 16" id="KW-0812">Transmembrane</keyword>
<feature type="coiled-coil region" evidence="14">
    <location>
        <begin position="243"/>
        <end position="319"/>
    </location>
</feature>
<dbReference type="FunFam" id="1.10.150.50:FF:000009">
    <property type="entry name" value="Stromal interaction molecule 1"/>
    <property type="match status" value="1"/>
</dbReference>
<feature type="compositionally biased region" description="Low complexity" evidence="15">
    <location>
        <begin position="528"/>
        <end position="537"/>
    </location>
</feature>
<sequence>MMEVYLASVHVLRAYYVGLVVLVTTAGLTCGGGSGGGSGGRSWGYGGRIHQLTEEGCVVVDELCLVPEEVPNYEAIKSLHSQLDDDRSGDIDVSESVDFLKEELQYAKGYEKRQKVFHYNDDEYISVRELWYIWKKSEVHNWTVDQTVAWLAESVELKQYAQNFYENAVNGSSLPRLAANNEQFLTKVLGIKDPKHRSKITIKAMDVVLFGPPKDTGSHLKDLVLVSLLTLALIGCFKAYQRNREYEGQLSEMLKDMEKLREAEENLHQLEMFMTTNVKNKESKEKNSDKVEQNHADEVQQLRLQLEEEREKNVIIMEQMKKGLEEADNEEHVWRAPMDLQLWLQLTYERERIACVKKQSAAREQFDQAREMCEKLNKQRRSLMGIMASVHGKMDNVDQAISQARTTMEEVTRELREREHRWENIEMLAGCSITNNPGLHALELRLCPPVNRPPHSTYGSSIVHQLLSSQSALMFLTMGGCTGATSYYAGSSLSSSTLVRSPGDSLVDVPGGSGAMVRKRSQLIPRDSGSSLGSESSVTPSCAMHHSHTYSTGLMHHTLDRESMRRVSSTGSIGCISPGDQDHLKDLQDSSAEETDTSGYALEGSTFTMGGSIRNKGPKKSQLTLNSEGGRAVSPSQVSLSTSPPPSMRQPGLNEVEKEQKPSTRRSPMLKSYSQDTAGSRTEATFKEKEKISASEPALDNPKPLAQQNKKASPPLEESTSSDSSDGRKKSTKGMFNNRSFLGSLKLKSKRHKDVGKDSVKKNAG</sequence>
<comment type="subcellular location">
    <subcellularLocation>
        <location evidence="13">Endomembrane system</location>
        <topology evidence="13">Single-pass type I membrane protein</topology>
    </subcellularLocation>
</comment>
<evidence type="ECO:0000256" key="7">
    <source>
        <dbReference type="ARBA" id="ARBA00022837"/>
    </source>
</evidence>
<keyword evidence="2" id="KW-0597">Phosphoprotein</keyword>
<feature type="region of interest" description="Disordered" evidence="15">
    <location>
        <begin position="524"/>
        <end position="545"/>
    </location>
</feature>
<feature type="compositionally biased region" description="Basic and acidic residues" evidence="15">
    <location>
        <begin position="755"/>
        <end position="765"/>
    </location>
</feature>
<proteinExistence type="predicted"/>
<dbReference type="Pfam" id="PF16533">
    <property type="entry name" value="SOAR"/>
    <property type="match status" value="1"/>
</dbReference>
<dbReference type="GO" id="GO:0002115">
    <property type="term" value="P:store-operated calcium entry"/>
    <property type="evidence" value="ECO:0007669"/>
    <property type="project" value="TreeGrafter"/>
</dbReference>
<protein>
    <recommendedName>
        <fullName evidence="17">SAM domain-containing protein</fullName>
    </recommendedName>
</protein>
<feature type="compositionally biased region" description="Polar residues" evidence="15">
    <location>
        <begin position="672"/>
        <end position="683"/>
    </location>
</feature>
<dbReference type="PROSITE" id="PS50105">
    <property type="entry name" value="SAM_DOMAIN"/>
    <property type="match status" value="1"/>
</dbReference>
<dbReference type="SUPFAM" id="SSF47769">
    <property type="entry name" value="SAM/Pointed domain"/>
    <property type="match status" value="1"/>
</dbReference>
<keyword evidence="8 16" id="KW-1133">Transmembrane helix</keyword>
<evidence type="ECO:0000256" key="2">
    <source>
        <dbReference type="ARBA" id="ARBA00022553"/>
    </source>
</evidence>
<accession>A0AAW0V721</accession>
<dbReference type="GO" id="GO:0005886">
    <property type="term" value="C:plasma membrane"/>
    <property type="evidence" value="ECO:0007669"/>
    <property type="project" value="TreeGrafter"/>
</dbReference>
<dbReference type="InterPro" id="IPR037608">
    <property type="entry name" value="STIM1/2"/>
</dbReference>
<dbReference type="GO" id="GO:0005246">
    <property type="term" value="F:calcium channel regulator activity"/>
    <property type="evidence" value="ECO:0007669"/>
    <property type="project" value="InterPro"/>
</dbReference>
<evidence type="ECO:0000256" key="6">
    <source>
        <dbReference type="ARBA" id="ARBA00022729"/>
    </source>
</evidence>
<evidence type="ECO:0000256" key="5">
    <source>
        <dbReference type="ARBA" id="ARBA00022723"/>
    </source>
</evidence>
<feature type="region of interest" description="Disordered" evidence="15">
    <location>
        <begin position="563"/>
        <end position="765"/>
    </location>
</feature>
<feature type="domain" description="SAM" evidence="17">
    <location>
        <begin position="142"/>
        <end position="200"/>
    </location>
</feature>
<evidence type="ECO:0000256" key="3">
    <source>
        <dbReference type="ARBA" id="ARBA00022568"/>
    </source>
</evidence>
<dbReference type="GO" id="GO:0006874">
    <property type="term" value="P:intracellular calcium ion homeostasis"/>
    <property type="evidence" value="ECO:0007669"/>
    <property type="project" value="TreeGrafter"/>
</dbReference>
<evidence type="ECO:0000256" key="8">
    <source>
        <dbReference type="ARBA" id="ARBA00022989"/>
    </source>
</evidence>
<reference evidence="18 19" key="1">
    <citation type="submission" date="2023-03" db="EMBL/GenBank/DDBJ databases">
        <title>High-quality genome of Scylla paramamosain provides insights in environmental adaptation.</title>
        <authorList>
            <person name="Zhang L."/>
        </authorList>
    </citation>
    <scope>NUCLEOTIDE SEQUENCE [LARGE SCALE GENOMIC DNA]</scope>
    <source>
        <strain evidence="18">LZ_2023a</strain>
        <tissue evidence="18">Muscle</tissue>
    </source>
</reference>
<dbReference type="GO" id="GO:0005509">
    <property type="term" value="F:calcium ion binding"/>
    <property type="evidence" value="ECO:0007669"/>
    <property type="project" value="TreeGrafter"/>
</dbReference>
<gene>
    <name evidence="18" type="ORF">O3P69_002046</name>
</gene>
<comment type="caution">
    <text evidence="18">The sequence shown here is derived from an EMBL/GenBank/DDBJ whole genome shotgun (WGS) entry which is preliminary data.</text>
</comment>
<keyword evidence="1" id="KW-0813">Transport</keyword>
<evidence type="ECO:0000313" key="18">
    <source>
        <dbReference type="EMBL" id="KAK8407211.1"/>
    </source>
</evidence>
<keyword evidence="6" id="KW-0732">Signal</keyword>
<dbReference type="Gene3D" id="1.10.150.50">
    <property type="entry name" value="Transcription Factor, Ets-1"/>
    <property type="match status" value="1"/>
</dbReference>
<dbReference type="InterPro" id="IPR057835">
    <property type="entry name" value="EF-hand_STIM1/2"/>
</dbReference>
<dbReference type="SUPFAM" id="SSF47473">
    <property type="entry name" value="EF-hand"/>
    <property type="match status" value="1"/>
</dbReference>
<dbReference type="InterPro" id="IPR001660">
    <property type="entry name" value="SAM"/>
</dbReference>
<keyword evidence="9 14" id="KW-0175">Coiled coil</keyword>
<evidence type="ECO:0000256" key="9">
    <source>
        <dbReference type="ARBA" id="ARBA00023054"/>
    </source>
</evidence>
<keyword evidence="10" id="KW-0406">Ion transport</keyword>
<dbReference type="GO" id="GO:0005783">
    <property type="term" value="C:endoplasmic reticulum"/>
    <property type="evidence" value="ECO:0007669"/>
    <property type="project" value="TreeGrafter"/>
</dbReference>
<dbReference type="CDD" id="cd09504">
    <property type="entry name" value="SAM_STIM-1_2-like"/>
    <property type="match status" value="1"/>
</dbReference>
<keyword evidence="7" id="KW-0106">Calcium</keyword>
<dbReference type="GO" id="GO:0051049">
    <property type="term" value="P:regulation of transport"/>
    <property type="evidence" value="ECO:0007669"/>
    <property type="project" value="UniProtKB-ARBA"/>
</dbReference>
<dbReference type="Pfam" id="PF25578">
    <property type="entry name" value="EF-hand_STIM1"/>
    <property type="match status" value="1"/>
</dbReference>